<dbReference type="EMBL" id="CP000308">
    <property type="protein sequence ID" value="ABG12446.1"/>
    <property type="molecule type" value="Genomic_DNA"/>
</dbReference>
<dbReference type="KEGG" id="ypa:YPA_0478"/>
<proteinExistence type="predicted"/>
<name>A0A0H2Y450_YERPA</name>
<sequence length="77" mass="8828">MKCIKQTLGHYYIPVQKLIKGDGMPVFKFHKQTFLIFNQQKQAALSKEYKSQVKQLIEVNIIDISKGDICQQSEGSP</sequence>
<evidence type="ECO:0000313" key="2">
    <source>
        <dbReference type="Proteomes" id="UP000001971"/>
    </source>
</evidence>
<dbReference type="AlphaFoldDB" id="A0A0H2Y450"/>
<protein>
    <submittedName>
        <fullName evidence="1">Uncharacterized protein</fullName>
    </submittedName>
</protein>
<accession>A0A0H2Y450</accession>
<dbReference type="Proteomes" id="UP000001971">
    <property type="component" value="Chromosome"/>
</dbReference>
<reference evidence="1 2" key="1">
    <citation type="journal article" date="2006" name="J. Bacteriol.">
        <title>Complete genome sequence of Yersinia pestis strains Antiqua and Nepal516: evidence of gene reduction in an emerging pathogen.</title>
        <authorList>
            <person name="Chain P.S."/>
            <person name="Hu P."/>
            <person name="Malfatti S.A."/>
            <person name="Radnedge L."/>
            <person name="Larimer F."/>
            <person name="Vergez L.M."/>
            <person name="Worsham P."/>
            <person name="Chu M.C."/>
            <person name="Andersen G.L."/>
        </authorList>
    </citation>
    <scope>NUCLEOTIDE SEQUENCE [LARGE SCALE GENOMIC DNA]</scope>
    <source>
        <strain evidence="1 2">Antiqua</strain>
    </source>
</reference>
<evidence type="ECO:0000313" key="1">
    <source>
        <dbReference type="EMBL" id="ABG12446.1"/>
    </source>
</evidence>
<gene>
    <name evidence="1" type="ordered locus">YPA_0478</name>
</gene>
<organism evidence="1 2">
    <name type="scientific">Yersinia pestis bv. Antiqua (strain Antiqua)</name>
    <dbReference type="NCBI Taxonomy" id="360102"/>
    <lineage>
        <taxon>Bacteria</taxon>
        <taxon>Pseudomonadati</taxon>
        <taxon>Pseudomonadota</taxon>
        <taxon>Gammaproteobacteria</taxon>
        <taxon>Enterobacterales</taxon>
        <taxon>Yersiniaceae</taxon>
        <taxon>Yersinia</taxon>
    </lineage>
</organism>